<dbReference type="InterPro" id="IPR001950">
    <property type="entry name" value="SUI1"/>
</dbReference>
<accession>A0A1I5SWQ7</accession>
<dbReference type="CDD" id="cd11567">
    <property type="entry name" value="YciH_like"/>
    <property type="match status" value="1"/>
</dbReference>
<dbReference type="GO" id="GO:0003743">
    <property type="term" value="F:translation initiation factor activity"/>
    <property type="evidence" value="ECO:0007669"/>
    <property type="project" value="UniProtKB-KW"/>
</dbReference>
<sequence>MSKNKKIPVGVVYSTDPTFDFSYDQAEEPDTLAPEKQNFKIQLDKKARAGKQVTLISGFIGKTDDLDALGKKLKNHCGCGGSVKDGEILLQGDFREKTLEFLTKLGYKAKKSGA</sequence>
<name>A0A1I5SWQ7_9BACT</name>
<protein>
    <submittedName>
        <fullName evidence="5">Translation initiation factor 1</fullName>
    </submittedName>
</protein>
<evidence type="ECO:0000259" key="4">
    <source>
        <dbReference type="PROSITE" id="PS50296"/>
    </source>
</evidence>
<dbReference type="PIRSF" id="PIRSF037511">
    <property type="entry name" value="Transl_init_SUI1_pro"/>
    <property type="match status" value="1"/>
</dbReference>
<dbReference type="GO" id="GO:0001731">
    <property type="term" value="P:formation of translation preinitiation complex"/>
    <property type="evidence" value="ECO:0007669"/>
    <property type="project" value="TreeGrafter"/>
</dbReference>
<dbReference type="OrthoDB" id="9792915at2"/>
<dbReference type="RefSeq" id="WP_092016771.1">
    <property type="nucleotide sequence ID" value="NZ_FOXH01000005.1"/>
</dbReference>
<dbReference type="PROSITE" id="PS50296">
    <property type="entry name" value="SUI1"/>
    <property type="match status" value="1"/>
</dbReference>
<dbReference type="PANTHER" id="PTHR12789:SF0">
    <property type="entry name" value="DENSITY-REGULATED PROTEIN"/>
    <property type="match status" value="1"/>
</dbReference>
<feature type="domain" description="SUI1" evidence="4">
    <location>
        <begin position="48"/>
        <end position="106"/>
    </location>
</feature>
<dbReference type="SUPFAM" id="SSF55159">
    <property type="entry name" value="eIF1-like"/>
    <property type="match status" value="1"/>
</dbReference>
<proteinExistence type="inferred from homology"/>
<reference evidence="5 6" key="1">
    <citation type="submission" date="2016-10" db="EMBL/GenBank/DDBJ databases">
        <authorList>
            <person name="de Groot N.N."/>
        </authorList>
    </citation>
    <scope>NUCLEOTIDE SEQUENCE [LARGE SCALE GENOMIC DNA]</scope>
    <source>
        <strain evidence="6">E92,LMG 26720,CCM 7988</strain>
    </source>
</reference>
<evidence type="ECO:0000256" key="1">
    <source>
        <dbReference type="ARBA" id="ARBA00005422"/>
    </source>
</evidence>
<evidence type="ECO:0000256" key="3">
    <source>
        <dbReference type="ARBA" id="ARBA00022917"/>
    </source>
</evidence>
<dbReference type="STRING" id="1079859.SAMN04515674_105229"/>
<dbReference type="GO" id="GO:0006417">
    <property type="term" value="P:regulation of translation"/>
    <property type="evidence" value="ECO:0007669"/>
    <property type="project" value="UniProtKB-KW"/>
</dbReference>
<keyword evidence="5" id="KW-0396">Initiation factor</keyword>
<dbReference type="GO" id="GO:0003729">
    <property type="term" value="F:mRNA binding"/>
    <property type="evidence" value="ECO:0007669"/>
    <property type="project" value="TreeGrafter"/>
</dbReference>
<organism evidence="5 6">
    <name type="scientific">Pseudarcicella hirudinis</name>
    <dbReference type="NCBI Taxonomy" id="1079859"/>
    <lineage>
        <taxon>Bacteria</taxon>
        <taxon>Pseudomonadati</taxon>
        <taxon>Bacteroidota</taxon>
        <taxon>Cytophagia</taxon>
        <taxon>Cytophagales</taxon>
        <taxon>Flectobacillaceae</taxon>
        <taxon>Pseudarcicella</taxon>
    </lineage>
</organism>
<comment type="similarity">
    <text evidence="1">Belongs to the SUI1 family.</text>
</comment>
<evidence type="ECO:0000313" key="5">
    <source>
        <dbReference type="EMBL" id="SFP74666.1"/>
    </source>
</evidence>
<dbReference type="InterPro" id="IPR050318">
    <property type="entry name" value="DENR/SUI1_TIF"/>
</dbReference>
<dbReference type="Pfam" id="PF01253">
    <property type="entry name" value="SUI1"/>
    <property type="match status" value="1"/>
</dbReference>
<dbReference type="GO" id="GO:0002188">
    <property type="term" value="P:translation reinitiation"/>
    <property type="evidence" value="ECO:0007669"/>
    <property type="project" value="TreeGrafter"/>
</dbReference>
<evidence type="ECO:0000313" key="6">
    <source>
        <dbReference type="Proteomes" id="UP000199306"/>
    </source>
</evidence>
<dbReference type="EMBL" id="FOXH01000005">
    <property type="protein sequence ID" value="SFP74666.1"/>
    <property type="molecule type" value="Genomic_DNA"/>
</dbReference>
<dbReference type="InterPro" id="IPR036877">
    <property type="entry name" value="SUI1_dom_sf"/>
</dbReference>
<keyword evidence="6" id="KW-1185">Reference proteome</keyword>
<dbReference type="Gene3D" id="3.30.780.10">
    <property type="entry name" value="SUI1-like domain"/>
    <property type="match status" value="1"/>
</dbReference>
<dbReference type="AlphaFoldDB" id="A0A1I5SWQ7"/>
<dbReference type="InterPro" id="IPR005872">
    <property type="entry name" value="SUI1_arc_bac"/>
</dbReference>
<evidence type="ECO:0000256" key="2">
    <source>
        <dbReference type="ARBA" id="ARBA00022845"/>
    </source>
</evidence>
<keyword evidence="2" id="KW-0810">Translation regulation</keyword>
<dbReference type="Proteomes" id="UP000199306">
    <property type="component" value="Unassembled WGS sequence"/>
</dbReference>
<gene>
    <name evidence="5" type="ORF">SAMN04515674_105229</name>
</gene>
<dbReference type="PANTHER" id="PTHR12789">
    <property type="entry name" value="DENSITY-REGULATED PROTEIN HOMOLOG"/>
    <property type="match status" value="1"/>
</dbReference>
<keyword evidence="3" id="KW-0648">Protein biosynthesis</keyword>